<keyword evidence="2" id="KW-1185">Reference proteome</keyword>
<proteinExistence type="predicted"/>
<sequence>MQTIENQTFTKKRIELDGTQFQNCTFVECLLVYKGTDGTAMNGCQLDNTGFAFEGNAAKTIELLAAMHKGGFAELVEATIATIRGEEVPQPGAQQPGTAQA</sequence>
<gene>
    <name evidence="1" type="ORF">GLX28_02660</name>
</gene>
<dbReference type="EMBL" id="WVHK01000005">
    <property type="protein sequence ID" value="MXV18539.1"/>
    <property type="molecule type" value="Genomic_DNA"/>
</dbReference>
<protein>
    <submittedName>
        <fullName evidence="1">Uncharacterized protein</fullName>
    </submittedName>
</protein>
<name>A0A6I4Y886_9DEIO</name>
<accession>A0A6I4Y886</accession>
<dbReference type="Proteomes" id="UP000430519">
    <property type="component" value="Unassembled WGS sequence"/>
</dbReference>
<organism evidence="1 2">
    <name type="scientific">Deinococcus xianganensis</name>
    <dbReference type="NCBI Taxonomy" id="1507289"/>
    <lineage>
        <taxon>Bacteria</taxon>
        <taxon>Thermotogati</taxon>
        <taxon>Deinococcota</taxon>
        <taxon>Deinococci</taxon>
        <taxon>Deinococcales</taxon>
        <taxon>Deinococcaceae</taxon>
        <taxon>Deinococcus</taxon>
    </lineage>
</organism>
<evidence type="ECO:0000313" key="2">
    <source>
        <dbReference type="Proteomes" id="UP000430519"/>
    </source>
</evidence>
<dbReference type="RefSeq" id="WP_160976498.1">
    <property type="nucleotide sequence ID" value="NZ_WVHK01000005.1"/>
</dbReference>
<reference evidence="1 2" key="1">
    <citation type="submission" date="2019-11" db="EMBL/GenBank/DDBJ databases">
        <title>Genome sequence of Deinococcus xianganensis Y35, AI-2 producing algicidal bacterium, isolated from lake water.</title>
        <authorList>
            <person name="Li Y."/>
        </authorList>
    </citation>
    <scope>NUCLEOTIDE SEQUENCE [LARGE SCALE GENOMIC DNA]</scope>
    <source>
        <strain evidence="1 2">Y35</strain>
    </source>
</reference>
<dbReference type="AlphaFoldDB" id="A0A6I4Y886"/>
<evidence type="ECO:0000313" key="1">
    <source>
        <dbReference type="EMBL" id="MXV18539.1"/>
    </source>
</evidence>
<comment type="caution">
    <text evidence="1">The sequence shown here is derived from an EMBL/GenBank/DDBJ whole genome shotgun (WGS) entry which is preliminary data.</text>
</comment>